<feature type="domain" description="Aerobactin siderophore biosynthesis IucA/IucC-like C-terminal" evidence="1">
    <location>
        <begin position="2"/>
        <end position="45"/>
    </location>
</feature>
<dbReference type="InterPro" id="IPR022770">
    <property type="entry name" value="IucA/IucC-like_C"/>
</dbReference>
<sequence length="70" mass="8246">MANCVQEYQQAHPQHARKFARYDLFTKEFQRSCLNRLQLANNNQQMINLADPAENLKFSGVLHNPIARFR</sequence>
<evidence type="ECO:0000313" key="5">
    <source>
        <dbReference type="Proteomes" id="UP000244334"/>
    </source>
</evidence>
<dbReference type="AlphaFoldDB" id="A0A1E7Z143"/>
<evidence type="ECO:0000259" key="1">
    <source>
        <dbReference type="Pfam" id="PF06276"/>
    </source>
</evidence>
<organism evidence="2 4">
    <name type="scientific">Candidatus Erwinia dacicola</name>
    <dbReference type="NCBI Taxonomy" id="252393"/>
    <lineage>
        <taxon>Bacteria</taxon>
        <taxon>Pseudomonadati</taxon>
        <taxon>Pseudomonadota</taxon>
        <taxon>Gammaproteobacteria</taxon>
        <taxon>Enterobacterales</taxon>
        <taxon>Erwiniaceae</taxon>
        <taxon>Erwinia</taxon>
    </lineage>
</organism>
<dbReference type="Proteomes" id="UP000243534">
    <property type="component" value="Unassembled WGS sequence"/>
</dbReference>
<dbReference type="EMBL" id="LJAM02000034">
    <property type="protein sequence ID" value="RAP72449.1"/>
    <property type="molecule type" value="Genomic_DNA"/>
</dbReference>
<protein>
    <submittedName>
        <fullName evidence="3">Ferric iron reductase FhuF-like transporter family protein</fullName>
    </submittedName>
</protein>
<reference evidence="3 5" key="2">
    <citation type="submission" date="2018-04" db="EMBL/GenBank/DDBJ databases">
        <title>Genomes of the Obligate Erwinia dacicola and Facultative Enterobacter sp. OLF Endosymbionts of the Olive Fruit fly, Bactrocera oleae.</title>
        <authorList>
            <person name="Estes A.M."/>
            <person name="Hearn D.J."/>
            <person name="Agarwal S."/>
            <person name="Pierson E.A."/>
            <person name="Dunning-Hotopp J.C."/>
        </authorList>
    </citation>
    <scope>NUCLEOTIDE SEQUENCE [LARGE SCALE GENOMIC DNA]</scope>
    <source>
        <strain evidence="3 5">Oroville</strain>
    </source>
</reference>
<reference evidence="2 4" key="1">
    <citation type="submission" date="2016-07" db="EMBL/GenBank/DDBJ databases">
        <authorList>
            <person name="Yuval B."/>
        </authorList>
    </citation>
    <scope>NUCLEOTIDE SEQUENCE [LARGE SCALE GENOMIC DNA]</scope>
    <source>
        <strain evidence="2 4">IL</strain>
    </source>
</reference>
<evidence type="ECO:0000313" key="2">
    <source>
        <dbReference type="EMBL" id="OFC62328.1"/>
    </source>
</evidence>
<dbReference type="GO" id="GO:0003824">
    <property type="term" value="F:catalytic activity"/>
    <property type="evidence" value="ECO:0007669"/>
    <property type="project" value="UniProtKB-ARBA"/>
</dbReference>
<name>A0A1E7Z143_9GAMM</name>
<evidence type="ECO:0000313" key="3">
    <source>
        <dbReference type="EMBL" id="RAP72449.1"/>
    </source>
</evidence>
<proteinExistence type="predicted"/>
<keyword evidence="5" id="KW-1185">Reference proteome</keyword>
<evidence type="ECO:0000313" key="4">
    <source>
        <dbReference type="Proteomes" id="UP000243534"/>
    </source>
</evidence>
<gene>
    <name evidence="3" type="ORF">ACZ87_00713</name>
    <name evidence="2" type="ORF">BBW68_01685</name>
</gene>
<comment type="caution">
    <text evidence="2">The sequence shown here is derived from an EMBL/GenBank/DDBJ whole genome shotgun (WGS) entry which is preliminary data.</text>
</comment>
<dbReference type="Gene3D" id="1.10.510.40">
    <property type="match status" value="1"/>
</dbReference>
<dbReference type="Pfam" id="PF06276">
    <property type="entry name" value="FhuF"/>
    <property type="match status" value="1"/>
</dbReference>
<dbReference type="Proteomes" id="UP000244334">
    <property type="component" value="Unassembled WGS sequence"/>
</dbReference>
<accession>A0A1E7Z143</accession>
<dbReference type="EMBL" id="MAYS01000268">
    <property type="protein sequence ID" value="OFC62328.1"/>
    <property type="molecule type" value="Genomic_DNA"/>
</dbReference>